<evidence type="ECO:0008006" key="4">
    <source>
        <dbReference type="Google" id="ProtNLM"/>
    </source>
</evidence>
<reference evidence="2 3" key="1">
    <citation type="submission" date="2021-01" db="EMBL/GenBank/DDBJ databases">
        <title>Whole genome shotgun sequence of Actinoplanes couchii NBRC 106145.</title>
        <authorList>
            <person name="Komaki H."/>
            <person name="Tamura T."/>
        </authorList>
    </citation>
    <scope>NUCLEOTIDE SEQUENCE [LARGE SCALE GENOMIC DNA]</scope>
    <source>
        <strain evidence="2 3">NBRC 106145</strain>
    </source>
</reference>
<protein>
    <recommendedName>
        <fullName evidence="4">Lipoprotein</fullName>
    </recommendedName>
</protein>
<dbReference type="PROSITE" id="PS51257">
    <property type="entry name" value="PROKAR_LIPOPROTEIN"/>
    <property type="match status" value="1"/>
</dbReference>
<keyword evidence="3" id="KW-1185">Reference proteome</keyword>
<organism evidence="2 3">
    <name type="scientific">Actinoplanes couchii</name>
    <dbReference type="NCBI Taxonomy" id="403638"/>
    <lineage>
        <taxon>Bacteria</taxon>
        <taxon>Bacillati</taxon>
        <taxon>Actinomycetota</taxon>
        <taxon>Actinomycetes</taxon>
        <taxon>Micromonosporales</taxon>
        <taxon>Micromonosporaceae</taxon>
        <taxon>Actinoplanes</taxon>
    </lineage>
</organism>
<feature type="signal peptide" evidence="1">
    <location>
        <begin position="1"/>
        <end position="25"/>
    </location>
</feature>
<comment type="caution">
    <text evidence="2">The sequence shown here is derived from an EMBL/GenBank/DDBJ whole genome shotgun (WGS) entry which is preliminary data.</text>
</comment>
<evidence type="ECO:0000313" key="2">
    <source>
        <dbReference type="EMBL" id="GID61512.1"/>
    </source>
</evidence>
<keyword evidence="1" id="KW-0732">Signal</keyword>
<sequence>MSRQPARLRSFALAAVVSLSTSALAGCAFRDGKEYCSLSEKLNELPILEVRPEASTQTESSYACSSFDGYAYASRGYRSGITRTEIVTFYEKALVEDGWKSSPNSAVPPGTTRPATGINCFFTKVDDQFVQFFIDSSGAETDEYTVQVTGPGDNGWSDNCTPEQP</sequence>
<evidence type="ECO:0000256" key="1">
    <source>
        <dbReference type="SAM" id="SignalP"/>
    </source>
</evidence>
<evidence type="ECO:0000313" key="3">
    <source>
        <dbReference type="Proteomes" id="UP000612282"/>
    </source>
</evidence>
<gene>
    <name evidence="2" type="ORF">Aco03nite_099160</name>
</gene>
<dbReference type="EMBL" id="BOMG01000129">
    <property type="protein sequence ID" value="GID61512.1"/>
    <property type="molecule type" value="Genomic_DNA"/>
</dbReference>
<proteinExistence type="predicted"/>
<feature type="chain" id="PRO_5045632154" description="Lipoprotein" evidence="1">
    <location>
        <begin position="26"/>
        <end position="165"/>
    </location>
</feature>
<accession>A0ABQ3XSM0</accession>
<name>A0ABQ3XSM0_9ACTN</name>
<dbReference type="Proteomes" id="UP000612282">
    <property type="component" value="Unassembled WGS sequence"/>
</dbReference>